<dbReference type="GO" id="GO:0016020">
    <property type="term" value="C:membrane"/>
    <property type="evidence" value="ECO:0007669"/>
    <property type="project" value="UniProtKB-SubCell"/>
</dbReference>
<dbReference type="Proteomes" id="UP000046395">
    <property type="component" value="Unassembled WGS sequence"/>
</dbReference>
<dbReference type="PANTHER" id="PTHR21716:SF4">
    <property type="entry name" value="TRANSMEMBRANE PROTEIN 245"/>
    <property type="match status" value="1"/>
</dbReference>
<evidence type="ECO:0000256" key="2">
    <source>
        <dbReference type="ARBA" id="ARBA00009773"/>
    </source>
</evidence>
<keyword evidence="4 6" id="KW-1133">Transmembrane helix</keyword>
<protein>
    <submittedName>
        <fullName evidence="8">Dolichol kinase</fullName>
    </submittedName>
</protein>
<evidence type="ECO:0000256" key="1">
    <source>
        <dbReference type="ARBA" id="ARBA00004141"/>
    </source>
</evidence>
<comment type="similarity">
    <text evidence="2">Belongs to the autoinducer-2 exporter (AI-2E) (TC 2.A.86) family.</text>
</comment>
<organism evidence="7 8">
    <name type="scientific">Trichuris muris</name>
    <name type="common">Mouse whipworm</name>
    <dbReference type="NCBI Taxonomy" id="70415"/>
    <lineage>
        <taxon>Eukaryota</taxon>
        <taxon>Metazoa</taxon>
        <taxon>Ecdysozoa</taxon>
        <taxon>Nematoda</taxon>
        <taxon>Enoplea</taxon>
        <taxon>Dorylaimia</taxon>
        <taxon>Trichinellida</taxon>
        <taxon>Trichuridae</taxon>
        <taxon>Trichuris</taxon>
    </lineage>
</organism>
<evidence type="ECO:0000313" key="7">
    <source>
        <dbReference type="Proteomes" id="UP000046395"/>
    </source>
</evidence>
<accession>A0A5S6QFR9</accession>
<feature type="transmembrane region" description="Helical" evidence="6">
    <location>
        <begin position="200"/>
        <end position="220"/>
    </location>
</feature>
<evidence type="ECO:0000256" key="6">
    <source>
        <dbReference type="SAM" id="Phobius"/>
    </source>
</evidence>
<evidence type="ECO:0000256" key="4">
    <source>
        <dbReference type="ARBA" id="ARBA00022989"/>
    </source>
</evidence>
<dbReference type="InterPro" id="IPR002549">
    <property type="entry name" value="AI-2E-like"/>
</dbReference>
<evidence type="ECO:0000256" key="3">
    <source>
        <dbReference type="ARBA" id="ARBA00022692"/>
    </source>
</evidence>
<keyword evidence="5 6" id="KW-0472">Membrane</keyword>
<keyword evidence="3 6" id="KW-0812">Transmembrane</keyword>
<evidence type="ECO:0000256" key="5">
    <source>
        <dbReference type="ARBA" id="ARBA00023136"/>
    </source>
</evidence>
<sequence>MTAQDEQSRDSHFSAELDRRLSAYLSTSDVVPFKTGLYTALMLAFLTIAGCCIFAVYCLLHAFVKPIMWAVLVGTVLFPMKLAFSKRFELWLDDLEKTDTPFIFGLVALPWHFADCGLASVVNRVATKSSLVLLTIYFLLWCFSRSSPLWLVLSWLQRMWHPVDVVISYGSSPKLLILMLFYFSILCTSIKILGDKANKIIIRILSVPIWFSVLCYIGNFFGAYRLPVTVSLAGLIAAISLDVFNKNESPSKSSKKSQEKPKPHINYTESIVGAAVLVFLLKYNYLFFFLGLLALCVLAMKAGRYLLDNDMLTEHTAKLTAAVHGPLKMLYEIWIPHQMRTFLSAWLLGSPALYSRLHRSAGILSTLVVMALMFFGLLTLSIFLLVQVSALPSCEIVAVAW</sequence>
<comment type="subcellular location">
    <subcellularLocation>
        <location evidence="1">Membrane</location>
        <topology evidence="1">Multi-pass membrane protein</topology>
    </subcellularLocation>
</comment>
<feature type="transmembrane region" description="Helical" evidence="6">
    <location>
        <begin position="37"/>
        <end position="60"/>
    </location>
</feature>
<feature type="transmembrane region" description="Helical" evidence="6">
    <location>
        <begin position="104"/>
        <end position="122"/>
    </location>
</feature>
<evidence type="ECO:0000313" key="8">
    <source>
        <dbReference type="WBParaSite" id="TMUE_2000006231.1"/>
    </source>
</evidence>
<feature type="transmembrane region" description="Helical" evidence="6">
    <location>
        <begin position="287"/>
        <end position="307"/>
    </location>
</feature>
<name>A0A5S6QFR9_TRIMR</name>
<keyword evidence="7" id="KW-1185">Reference proteome</keyword>
<dbReference type="AlphaFoldDB" id="A0A5S6QFR9"/>
<dbReference type="PANTHER" id="PTHR21716">
    <property type="entry name" value="TRANSMEMBRANE PROTEIN"/>
    <property type="match status" value="1"/>
</dbReference>
<feature type="transmembrane region" description="Helical" evidence="6">
    <location>
        <begin position="134"/>
        <end position="155"/>
    </location>
</feature>
<feature type="transmembrane region" description="Helical" evidence="6">
    <location>
        <begin position="175"/>
        <end position="193"/>
    </location>
</feature>
<reference evidence="8" key="1">
    <citation type="submission" date="2019-12" db="UniProtKB">
        <authorList>
            <consortium name="WormBaseParasite"/>
        </authorList>
    </citation>
    <scope>IDENTIFICATION</scope>
</reference>
<dbReference type="WBParaSite" id="TMUE_2000006231.1">
    <property type="protein sequence ID" value="TMUE_2000006231.1"/>
    <property type="gene ID" value="WBGene00299522"/>
</dbReference>
<proteinExistence type="inferred from homology"/>
<feature type="transmembrane region" description="Helical" evidence="6">
    <location>
        <begin position="67"/>
        <end position="84"/>
    </location>
</feature>
<feature type="transmembrane region" description="Helical" evidence="6">
    <location>
        <begin position="363"/>
        <end position="386"/>
    </location>
</feature>